<name>A0A5J4VH30_9EUKA</name>
<evidence type="ECO:0000313" key="3">
    <source>
        <dbReference type="Proteomes" id="UP000324800"/>
    </source>
</evidence>
<dbReference type="Proteomes" id="UP000324800">
    <property type="component" value="Unassembled WGS sequence"/>
</dbReference>
<keyword evidence="1" id="KW-0472">Membrane</keyword>
<comment type="caution">
    <text evidence="2">The sequence shown here is derived from an EMBL/GenBank/DDBJ whole genome shotgun (WGS) entry which is preliminary data.</text>
</comment>
<dbReference type="AlphaFoldDB" id="A0A5J4VH30"/>
<dbReference type="OrthoDB" id="10521318at2759"/>
<feature type="transmembrane region" description="Helical" evidence="1">
    <location>
        <begin position="95"/>
        <end position="117"/>
    </location>
</feature>
<proteinExistence type="predicted"/>
<accession>A0A5J4VH30</accession>
<keyword evidence="1" id="KW-1133">Transmembrane helix</keyword>
<gene>
    <name evidence="2" type="ORF">EZS28_022577</name>
</gene>
<keyword evidence="1" id="KW-0812">Transmembrane</keyword>
<organism evidence="2 3">
    <name type="scientific">Streblomastix strix</name>
    <dbReference type="NCBI Taxonomy" id="222440"/>
    <lineage>
        <taxon>Eukaryota</taxon>
        <taxon>Metamonada</taxon>
        <taxon>Preaxostyla</taxon>
        <taxon>Oxymonadida</taxon>
        <taxon>Streblomastigidae</taxon>
        <taxon>Streblomastix</taxon>
    </lineage>
</organism>
<evidence type="ECO:0000256" key="1">
    <source>
        <dbReference type="SAM" id="Phobius"/>
    </source>
</evidence>
<evidence type="ECO:0008006" key="4">
    <source>
        <dbReference type="Google" id="ProtNLM"/>
    </source>
</evidence>
<protein>
    <recommendedName>
        <fullName evidence="4">t-SNARE coiled-coil homology domain-containing protein</fullName>
    </recommendedName>
</protein>
<dbReference type="Gene3D" id="1.20.5.110">
    <property type="match status" value="1"/>
</dbReference>
<evidence type="ECO:0000313" key="2">
    <source>
        <dbReference type="EMBL" id="KAA6381897.1"/>
    </source>
</evidence>
<dbReference type="EMBL" id="SNRW01007072">
    <property type="protein sequence ID" value="KAA6381897.1"/>
    <property type="molecule type" value="Genomic_DNA"/>
</dbReference>
<reference evidence="2 3" key="1">
    <citation type="submission" date="2019-03" db="EMBL/GenBank/DDBJ databases">
        <title>Single cell metagenomics reveals metabolic interactions within the superorganism composed of flagellate Streblomastix strix and complex community of Bacteroidetes bacteria on its surface.</title>
        <authorList>
            <person name="Treitli S.C."/>
            <person name="Kolisko M."/>
            <person name="Husnik F."/>
            <person name="Keeling P."/>
            <person name="Hampl V."/>
        </authorList>
    </citation>
    <scope>NUCLEOTIDE SEQUENCE [LARGE SCALE GENOMIC DNA]</scope>
    <source>
        <strain evidence="2">ST1C</strain>
    </source>
</reference>
<sequence>MAKRSYEEEGRLYDPARQNLVRGYHAGVQGTSILEDALTDVDAISQNQNGAAETLQVHREILHRTEQNIDRTDESLTEGGKSIRSMFRRALTNKILLVSIIVLLILTIFVLLVLGFINLGRK</sequence>